<dbReference type="Gene3D" id="1.20.1410.10">
    <property type="entry name" value="I/LWEQ domain"/>
    <property type="match status" value="1"/>
</dbReference>
<accession>A0A9P8CTH9</accession>
<evidence type="ECO:0000256" key="1">
    <source>
        <dbReference type="SAM" id="Coils"/>
    </source>
</evidence>
<keyword evidence="1" id="KW-0175">Coiled coil</keyword>
<dbReference type="GO" id="GO:0005634">
    <property type="term" value="C:nucleus"/>
    <property type="evidence" value="ECO:0007669"/>
    <property type="project" value="TreeGrafter"/>
</dbReference>
<dbReference type="RefSeq" id="XP_046120770.1">
    <property type="nucleotide sequence ID" value="XM_046260173.1"/>
</dbReference>
<dbReference type="InterPro" id="IPR049317">
    <property type="entry name" value="GCIP-like_N"/>
</dbReference>
<reference evidence="3" key="1">
    <citation type="journal article" date="2021" name="IMA Fungus">
        <title>Genomic characterization of three marine fungi, including Emericellopsis atlantica sp. nov. with signatures of a generalist lifestyle and marine biomass degradation.</title>
        <authorList>
            <person name="Hagestad O.C."/>
            <person name="Hou L."/>
            <person name="Andersen J.H."/>
            <person name="Hansen E.H."/>
            <person name="Altermark B."/>
            <person name="Li C."/>
            <person name="Kuhnert E."/>
            <person name="Cox R.J."/>
            <person name="Crous P.W."/>
            <person name="Spatafora J.W."/>
            <person name="Lail K."/>
            <person name="Amirebrahimi M."/>
            <person name="Lipzen A."/>
            <person name="Pangilinan J."/>
            <person name="Andreopoulos W."/>
            <person name="Hayes R.D."/>
            <person name="Ng V."/>
            <person name="Grigoriev I.V."/>
            <person name="Jackson S.A."/>
            <person name="Sutton T.D.S."/>
            <person name="Dobson A.D.W."/>
            <person name="Rama T."/>
        </authorList>
    </citation>
    <scope>NUCLEOTIDE SEQUENCE</scope>
    <source>
        <strain evidence="3">TS7</strain>
    </source>
</reference>
<dbReference type="AlphaFoldDB" id="A0A9P8CTH9"/>
<gene>
    <name evidence="3" type="ORF">F5Z01DRAFT_491039</name>
</gene>
<keyword evidence="4" id="KW-1185">Reference proteome</keyword>
<evidence type="ECO:0000259" key="2">
    <source>
        <dbReference type="Pfam" id="PF13324"/>
    </source>
</evidence>
<dbReference type="InterPro" id="IPR026907">
    <property type="entry name" value="GCIP-like"/>
</dbReference>
<dbReference type="Proteomes" id="UP000887229">
    <property type="component" value="Unassembled WGS sequence"/>
</dbReference>
<protein>
    <recommendedName>
        <fullName evidence="2">Cyclin-D1-binding protein 1-like N-terminal domain-containing protein</fullName>
    </recommendedName>
</protein>
<comment type="caution">
    <text evidence="3">The sequence shown here is derived from an EMBL/GenBank/DDBJ whole genome shotgun (WGS) entry which is preliminary data.</text>
</comment>
<dbReference type="GeneID" id="70291076"/>
<dbReference type="PANTHER" id="PTHR15492">
    <property type="entry name" value="CYCLIN D1-BINDING PROTEIN 1"/>
    <property type="match status" value="1"/>
</dbReference>
<dbReference type="OrthoDB" id="4088536at2759"/>
<dbReference type="PANTHER" id="PTHR15492:SF1">
    <property type="entry name" value="CYCLIN-D1-BINDING PROTEIN 1"/>
    <property type="match status" value="1"/>
</dbReference>
<proteinExistence type="predicted"/>
<evidence type="ECO:0000313" key="4">
    <source>
        <dbReference type="Proteomes" id="UP000887229"/>
    </source>
</evidence>
<name>A0A9P8CTH9_9HYPO</name>
<feature type="coiled-coil region" evidence="1">
    <location>
        <begin position="189"/>
        <end position="216"/>
    </location>
</feature>
<feature type="domain" description="Cyclin-D1-binding protein 1-like N-terminal" evidence="2">
    <location>
        <begin position="59"/>
        <end position="208"/>
    </location>
</feature>
<dbReference type="Pfam" id="PF13324">
    <property type="entry name" value="GCIP_N"/>
    <property type="match status" value="1"/>
</dbReference>
<evidence type="ECO:0000313" key="3">
    <source>
        <dbReference type="EMBL" id="KAG9256846.1"/>
    </source>
</evidence>
<sequence>MAPESLQSLDAILNTSLTLLAQLQTALTKIHATPNQPSSNPPTLTKEGQPIDAIALARDSASLIRAHSTKLSLLVVNEPFSAKAVVGIVRDLVGGPVPGLASALEECTPGRYTSVFRKELAWCCRTVFIELSSLLGKVPRDGKALSGSKEGFGPDGKGSIALTGVLWAACDEVTKLANLGIGGFLKIKVEEWRDTLQDVMEELKEWGEEEAEDEEEGDDDDELDQLAEGLQNAHLSAQDMVDDMMDSASAIPKSDPDKIRPRLETSLKRLRLVTILYNAIVKRRIKKLPQLPPPVTADEDAQNVTKRLDEAAAVLRVLPDRCGDLACAFYELEPDEIDSLMDQCFLDAFAVSELLGRSWDGGKDEFTEWTDKFQEEMKSR</sequence>
<organism evidence="3 4">
    <name type="scientific">Emericellopsis atlantica</name>
    <dbReference type="NCBI Taxonomy" id="2614577"/>
    <lineage>
        <taxon>Eukaryota</taxon>
        <taxon>Fungi</taxon>
        <taxon>Dikarya</taxon>
        <taxon>Ascomycota</taxon>
        <taxon>Pezizomycotina</taxon>
        <taxon>Sordariomycetes</taxon>
        <taxon>Hypocreomycetidae</taxon>
        <taxon>Hypocreales</taxon>
        <taxon>Bionectriaceae</taxon>
        <taxon>Emericellopsis</taxon>
    </lineage>
</organism>
<dbReference type="EMBL" id="MU251247">
    <property type="protein sequence ID" value="KAG9256846.1"/>
    <property type="molecule type" value="Genomic_DNA"/>
</dbReference>